<accession>A0A495S574</accession>
<reference evidence="1 2" key="1">
    <citation type="submission" date="2018-10" db="EMBL/GenBank/DDBJ databases">
        <title>Genomic Encyclopedia of Archaeal and Bacterial Type Strains, Phase II (KMG-II): from individual species to whole genera.</title>
        <authorList>
            <person name="Goeker M."/>
        </authorList>
    </citation>
    <scope>NUCLEOTIDE SEQUENCE [LARGE SCALE GENOMIC DNA]</scope>
    <source>
        <strain evidence="1 2">DSM 15094</strain>
    </source>
</reference>
<dbReference type="EMBL" id="RBXA01000001">
    <property type="protein sequence ID" value="RKS94474.1"/>
    <property type="molecule type" value="Genomic_DNA"/>
</dbReference>
<evidence type="ECO:0000313" key="1">
    <source>
        <dbReference type="EMBL" id="RKS94474.1"/>
    </source>
</evidence>
<sequence>MLLFEISLKVGIATPVFIVQICVQEITILND</sequence>
<proteinExistence type="predicted"/>
<gene>
    <name evidence="1" type="ORF">BC952_0080</name>
</gene>
<dbReference type="Proteomes" id="UP000280091">
    <property type="component" value="Unassembled WGS sequence"/>
</dbReference>
<keyword evidence="2" id="KW-1185">Reference proteome</keyword>
<protein>
    <submittedName>
        <fullName evidence="1">Uncharacterized protein</fullName>
    </submittedName>
</protein>
<name>A0A495S574_9FLAO</name>
<comment type="caution">
    <text evidence="1">The sequence shown here is derived from an EMBL/GenBank/DDBJ whole genome shotgun (WGS) entry which is preliminary data.</text>
</comment>
<dbReference type="AlphaFoldDB" id="A0A495S574"/>
<evidence type="ECO:0000313" key="2">
    <source>
        <dbReference type="Proteomes" id="UP000280091"/>
    </source>
</evidence>
<organism evidence="1 2">
    <name type="scientific">Flavobacterium limicola</name>
    <dbReference type="NCBI Taxonomy" id="180441"/>
    <lineage>
        <taxon>Bacteria</taxon>
        <taxon>Pseudomonadati</taxon>
        <taxon>Bacteroidota</taxon>
        <taxon>Flavobacteriia</taxon>
        <taxon>Flavobacteriales</taxon>
        <taxon>Flavobacteriaceae</taxon>
        <taxon>Flavobacterium</taxon>
    </lineage>
</organism>